<dbReference type="InterPro" id="IPR016181">
    <property type="entry name" value="Acyl_CoA_acyltransferase"/>
</dbReference>
<reference evidence="2 3" key="1">
    <citation type="submission" date="2016-02" db="EMBL/GenBank/DDBJ databases">
        <title>Genome sequence of Halalkalicoccus paucihalophilus DSM 24557.</title>
        <authorList>
            <person name="Poehlein A."/>
            <person name="Daniel R."/>
        </authorList>
    </citation>
    <scope>NUCLEOTIDE SEQUENCE [LARGE SCALE GENOMIC DNA]</scope>
    <source>
        <strain evidence="2 3">DSM 24557</strain>
    </source>
</reference>
<proteinExistence type="predicted"/>
<evidence type="ECO:0000259" key="1">
    <source>
        <dbReference type="PROSITE" id="PS51186"/>
    </source>
</evidence>
<organism evidence="2 3">
    <name type="scientific">Halalkalicoccus paucihalophilus</name>
    <dbReference type="NCBI Taxonomy" id="1008153"/>
    <lineage>
        <taxon>Archaea</taxon>
        <taxon>Methanobacteriati</taxon>
        <taxon>Methanobacteriota</taxon>
        <taxon>Stenosarchaea group</taxon>
        <taxon>Halobacteria</taxon>
        <taxon>Halobacteriales</taxon>
        <taxon>Halococcaceae</taxon>
        <taxon>Halalkalicoccus</taxon>
    </lineage>
</organism>
<evidence type="ECO:0000313" key="3">
    <source>
        <dbReference type="Proteomes" id="UP000075321"/>
    </source>
</evidence>
<dbReference type="PROSITE" id="PS51186">
    <property type="entry name" value="GNAT"/>
    <property type="match status" value="1"/>
</dbReference>
<evidence type="ECO:0000313" key="2">
    <source>
        <dbReference type="EMBL" id="KYH24463.1"/>
    </source>
</evidence>
<dbReference type="InterPro" id="IPR051554">
    <property type="entry name" value="Acetyltransferase_Eis"/>
</dbReference>
<sequence>MTASLDGPRLARPDEFRETMALTNRCFGFEPGGLEERMPHCFDAAHPERHAIIEANGNIVSHVACVPVELRAGDARVECGGIAGVATDPNHRGNGYMHRLLEFWLDRLDDRGVPVAELEGDRVRYGRYGWENAGREDQYRVTERSFVAAFGERYADFEAVRRFRPRTDLALVQRIHESERYRVNRDRRRFARLLEQTGLETLIYDTARPAYLCYRGDNPVSVLEFGGSRDGITALLGQVLDAMADDIVVYTHSRHPLTGLFRTVATDWSQHPHRKLNVLDLPATLAAYRPLLEERWLNTVDAFGSTAGDLTFEMVDSTGRSGDTTVATDQQSTTIMYDASGVSVKRTDRNQDVSLGRREMVDLLFGSQDAFRSIKRSEPFLDAVFPVEFYFWQTETI</sequence>
<dbReference type="EMBL" id="LTAZ01000013">
    <property type="protein sequence ID" value="KYH24463.1"/>
    <property type="molecule type" value="Genomic_DNA"/>
</dbReference>
<protein>
    <recommendedName>
        <fullName evidence="1">N-acetyltransferase domain-containing protein</fullName>
    </recommendedName>
</protein>
<feature type="domain" description="N-acetyltransferase" evidence="1">
    <location>
        <begin position="6"/>
        <end position="156"/>
    </location>
</feature>
<accession>A0A151AA26</accession>
<dbReference type="PANTHER" id="PTHR37817">
    <property type="entry name" value="N-ACETYLTRANSFERASE EIS"/>
    <property type="match status" value="1"/>
</dbReference>
<dbReference type="Pfam" id="PF13527">
    <property type="entry name" value="Acetyltransf_9"/>
    <property type="match status" value="1"/>
</dbReference>
<dbReference type="AlphaFoldDB" id="A0A151AA26"/>
<dbReference type="Proteomes" id="UP000075321">
    <property type="component" value="Unassembled WGS sequence"/>
</dbReference>
<dbReference type="PATRIC" id="fig|1008153.3.peg.3630"/>
<dbReference type="GO" id="GO:0034069">
    <property type="term" value="F:aminoglycoside N-acetyltransferase activity"/>
    <property type="evidence" value="ECO:0007669"/>
    <property type="project" value="TreeGrafter"/>
</dbReference>
<dbReference type="CDD" id="cd04301">
    <property type="entry name" value="NAT_SF"/>
    <property type="match status" value="1"/>
</dbReference>
<dbReference type="OrthoDB" id="212302at2157"/>
<gene>
    <name evidence="2" type="ORF">HAPAU_34460</name>
</gene>
<keyword evidence="3" id="KW-1185">Reference proteome</keyword>
<name>A0A151AA26_9EURY</name>
<dbReference type="InterPro" id="IPR000182">
    <property type="entry name" value="GNAT_dom"/>
</dbReference>
<comment type="caution">
    <text evidence="2">The sequence shown here is derived from an EMBL/GenBank/DDBJ whole genome shotgun (WGS) entry which is preliminary data.</text>
</comment>
<dbReference type="SUPFAM" id="SSF55729">
    <property type="entry name" value="Acyl-CoA N-acyltransferases (Nat)"/>
    <property type="match status" value="1"/>
</dbReference>
<dbReference type="GO" id="GO:0030649">
    <property type="term" value="P:aminoglycoside antibiotic catabolic process"/>
    <property type="evidence" value="ECO:0007669"/>
    <property type="project" value="TreeGrafter"/>
</dbReference>
<dbReference type="RefSeq" id="WP_066384945.1">
    <property type="nucleotide sequence ID" value="NZ_LTAZ01000013.1"/>
</dbReference>
<dbReference type="PANTHER" id="PTHR37817:SF1">
    <property type="entry name" value="N-ACETYLTRANSFERASE EIS"/>
    <property type="match status" value="1"/>
</dbReference>
<dbReference type="Gene3D" id="3.40.630.30">
    <property type="match status" value="1"/>
</dbReference>